<proteinExistence type="predicted"/>
<evidence type="ECO:0000313" key="2">
    <source>
        <dbReference type="Proteomes" id="UP000709336"/>
    </source>
</evidence>
<evidence type="ECO:0000313" key="1">
    <source>
        <dbReference type="EMBL" id="NMH59137.1"/>
    </source>
</evidence>
<accession>A0ABX1R233</accession>
<reference evidence="1 2" key="1">
    <citation type="submission" date="2020-03" db="EMBL/GenBank/DDBJ databases">
        <title>Alteromonas ponticola sp. nov., isolated from seawater.</title>
        <authorList>
            <person name="Yoon J.-H."/>
            <person name="Kim Y.-O."/>
        </authorList>
    </citation>
    <scope>NUCLEOTIDE SEQUENCE [LARGE SCALE GENOMIC DNA]</scope>
    <source>
        <strain evidence="1 2">MYP5</strain>
    </source>
</reference>
<dbReference type="RefSeq" id="WP_169209708.1">
    <property type="nucleotide sequence ID" value="NZ_JAATNW010000002.1"/>
</dbReference>
<dbReference type="Proteomes" id="UP000709336">
    <property type="component" value="Unassembled WGS sequence"/>
</dbReference>
<protein>
    <submittedName>
        <fullName evidence="1">Uncharacterized protein</fullName>
    </submittedName>
</protein>
<organism evidence="1 2">
    <name type="scientific">Alteromonas ponticola</name>
    <dbReference type="NCBI Taxonomy" id="2720613"/>
    <lineage>
        <taxon>Bacteria</taxon>
        <taxon>Pseudomonadati</taxon>
        <taxon>Pseudomonadota</taxon>
        <taxon>Gammaproteobacteria</taxon>
        <taxon>Alteromonadales</taxon>
        <taxon>Alteromonadaceae</taxon>
        <taxon>Alteromonas/Salinimonas group</taxon>
        <taxon>Alteromonas</taxon>
    </lineage>
</organism>
<dbReference type="EMBL" id="JAATNW010000002">
    <property type="protein sequence ID" value="NMH59137.1"/>
    <property type="molecule type" value="Genomic_DNA"/>
</dbReference>
<sequence>MNKIIKGVLVTLGGLWLSVMTLHVMADQHGSKGAKQEMLAEMWVMVPKAGKMQELEAAMREHVKFRRSKQDSREWHFYSPVLGHKLDRIAVRANGFTWKDMDTYRDWTMKEGINQHWEETAGDLVDHYHHYISVEDHENSNWGPEVEYRYVGVTSYVPKLGHRGAIEKDMKTMVEAAKAQEWPFHWAFSEGISGRGELMLAVPYENWEAMAPPEPQFMQVLSTHLGSESDAQKLMESWVSHFEEITYNIWALRSDLME</sequence>
<name>A0ABX1R233_9ALTE</name>
<gene>
    <name evidence="1" type="ORF">HCJ96_03760</name>
</gene>
<comment type="caution">
    <text evidence="1">The sequence shown here is derived from an EMBL/GenBank/DDBJ whole genome shotgun (WGS) entry which is preliminary data.</text>
</comment>
<keyword evidence="2" id="KW-1185">Reference proteome</keyword>